<dbReference type="AlphaFoldDB" id="A0A238C655"/>
<reference evidence="1 2" key="1">
    <citation type="submission" date="2015-12" db="EMBL/GenBank/DDBJ databases">
        <title>Draft genome of the nematode, Onchocerca flexuosa.</title>
        <authorList>
            <person name="Mitreva M."/>
        </authorList>
    </citation>
    <scope>NUCLEOTIDE SEQUENCE [LARGE SCALE GENOMIC DNA]</scope>
    <source>
        <strain evidence="1">Red Deer</strain>
    </source>
</reference>
<evidence type="ECO:0000313" key="1">
    <source>
        <dbReference type="EMBL" id="OZC12595.1"/>
    </source>
</evidence>
<sequence length="103" mass="10891">MEMNGNWDEFQKKFSTIISRALEARTSPSILLHLLDAGADEDCSELLGIEYSTSATGDICKSIIDCESVLAVVFCLVTNGLSGLEEEAVTDGSAMCSDGCCSG</sequence>
<keyword evidence="2" id="KW-1185">Reference proteome</keyword>
<dbReference type="EMBL" id="KZ269977">
    <property type="protein sequence ID" value="OZC12595.1"/>
    <property type="molecule type" value="Genomic_DNA"/>
</dbReference>
<accession>A0A238C655</accession>
<evidence type="ECO:0000313" key="2">
    <source>
        <dbReference type="Proteomes" id="UP000242913"/>
    </source>
</evidence>
<proteinExistence type="predicted"/>
<organism evidence="1 2">
    <name type="scientific">Onchocerca flexuosa</name>
    <dbReference type="NCBI Taxonomy" id="387005"/>
    <lineage>
        <taxon>Eukaryota</taxon>
        <taxon>Metazoa</taxon>
        <taxon>Ecdysozoa</taxon>
        <taxon>Nematoda</taxon>
        <taxon>Chromadorea</taxon>
        <taxon>Rhabditida</taxon>
        <taxon>Spirurina</taxon>
        <taxon>Spiruromorpha</taxon>
        <taxon>Filarioidea</taxon>
        <taxon>Onchocercidae</taxon>
        <taxon>Onchocerca</taxon>
    </lineage>
</organism>
<dbReference type="Proteomes" id="UP000242913">
    <property type="component" value="Unassembled WGS sequence"/>
</dbReference>
<protein>
    <submittedName>
        <fullName evidence="1">Uncharacterized protein</fullName>
    </submittedName>
</protein>
<name>A0A238C655_9BILA</name>
<gene>
    <name evidence="1" type="ORF">X798_00226</name>
</gene>